<dbReference type="SUPFAM" id="SSF53448">
    <property type="entry name" value="Nucleotide-diphospho-sugar transferases"/>
    <property type="match status" value="1"/>
</dbReference>
<reference evidence="3" key="1">
    <citation type="journal article" date="2019" name="Int. J. Syst. Evol. Microbiol.">
        <title>The Global Catalogue of Microorganisms (GCM) 10K type strain sequencing project: providing services to taxonomists for standard genome sequencing and annotation.</title>
        <authorList>
            <consortium name="The Broad Institute Genomics Platform"/>
            <consortium name="The Broad Institute Genome Sequencing Center for Infectious Disease"/>
            <person name="Wu L."/>
            <person name="Ma J."/>
        </authorList>
    </citation>
    <scope>NUCLEOTIDE SEQUENCE [LARGE SCALE GENOMIC DNA]</scope>
    <source>
        <strain evidence="3">CCUG 63418</strain>
    </source>
</reference>
<keyword evidence="3" id="KW-1185">Reference proteome</keyword>
<accession>A0ABW2YVG1</accession>
<dbReference type="Gene3D" id="3.90.550.10">
    <property type="entry name" value="Spore Coat Polysaccharide Biosynthesis Protein SpsA, Chain A"/>
    <property type="match status" value="1"/>
</dbReference>
<sequence length="320" mass="36741">MAEPLVSVIIPVYNAAPYVSEAIESVMSQTYPHKELILVDDGSTDASYEICCKYACEWISVYRLPVNKGQSFANNYGYQRARGTLIKFFDADDILDPGYLQEMMLRYNSEDDLYFSNCVNFYNEFSLLQQVPYKTEPWKTMPPVDFILSPTSFMRQGGRWLIPKKLIEAAGLWNEELSLINDFEYFTRLCLHSKQIHYVSEAVLYYRQVHNSLSSQKSTAAYQSAYKSLTLAGNQLLIKESSARVKKYIADSLQGLLYEVYPRDRQLRKKIVAQINLLGGADKKPDAGGLTLLLTRMFGWKFALLTRYYFSGLKKNILPD</sequence>
<evidence type="ECO:0000313" key="3">
    <source>
        <dbReference type="Proteomes" id="UP001596958"/>
    </source>
</evidence>
<dbReference type="Pfam" id="PF00535">
    <property type="entry name" value="Glycos_transf_2"/>
    <property type="match status" value="1"/>
</dbReference>
<feature type="domain" description="Glycosyltransferase 2-like" evidence="1">
    <location>
        <begin position="7"/>
        <end position="167"/>
    </location>
</feature>
<dbReference type="PANTHER" id="PTHR22916:SF3">
    <property type="entry name" value="UDP-GLCNAC:BETAGAL BETA-1,3-N-ACETYLGLUCOSAMINYLTRANSFERASE-LIKE PROTEIN 1"/>
    <property type="match status" value="1"/>
</dbReference>
<organism evidence="2 3">
    <name type="scientific">Mucilaginibacter calamicampi</name>
    <dbReference type="NCBI Taxonomy" id="1302352"/>
    <lineage>
        <taxon>Bacteria</taxon>
        <taxon>Pseudomonadati</taxon>
        <taxon>Bacteroidota</taxon>
        <taxon>Sphingobacteriia</taxon>
        <taxon>Sphingobacteriales</taxon>
        <taxon>Sphingobacteriaceae</taxon>
        <taxon>Mucilaginibacter</taxon>
    </lineage>
</organism>
<comment type="caution">
    <text evidence="2">The sequence shown here is derived from an EMBL/GenBank/DDBJ whole genome shotgun (WGS) entry which is preliminary data.</text>
</comment>
<dbReference type="Proteomes" id="UP001596958">
    <property type="component" value="Unassembled WGS sequence"/>
</dbReference>
<dbReference type="RefSeq" id="WP_377097515.1">
    <property type="nucleotide sequence ID" value="NZ_JBHTHU010000001.1"/>
</dbReference>
<dbReference type="PANTHER" id="PTHR22916">
    <property type="entry name" value="GLYCOSYLTRANSFERASE"/>
    <property type="match status" value="1"/>
</dbReference>
<proteinExistence type="predicted"/>
<dbReference type="InterPro" id="IPR001173">
    <property type="entry name" value="Glyco_trans_2-like"/>
</dbReference>
<dbReference type="InterPro" id="IPR029044">
    <property type="entry name" value="Nucleotide-diphossugar_trans"/>
</dbReference>
<gene>
    <name evidence="2" type="ORF">ACFQZS_04005</name>
</gene>
<evidence type="ECO:0000259" key="1">
    <source>
        <dbReference type="Pfam" id="PF00535"/>
    </source>
</evidence>
<protein>
    <submittedName>
        <fullName evidence="2">Glycosyltransferase family 2 protein</fullName>
    </submittedName>
</protein>
<dbReference type="CDD" id="cd00761">
    <property type="entry name" value="Glyco_tranf_GTA_type"/>
    <property type="match status" value="1"/>
</dbReference>
<name>A0ABW2YVG1_9SPHI</name>
<dbReference type="EMBL" id="JBHTHU010000001">
    <property type="protein sequence ID" value="MFD0749292.1"/>
    <property type="molecule type" value="Genomic_DNA"/>
</dbReference>
<evidence type="ECO:0000313" key="2">
    <source>
        <dbReference type="EMBL" id="MFD0749292.1"/>
    </source>
</evidence>